<comment type="caution">
    <text evidence="4">The sequence shown here is derived from an EMBL/GenBank/DDBJ whole genome shotgun (WGS) entry which is preliminary data.</text>
</comment>
<feature type="compositionally biased region" description="Polar residues" evidence="1">
    <location>
        <begin position="266"/>
        <end position="293"/>
    </location>
</feature>
<feature type="compositionally biased region" description="Low complexity" evidence="1">
    <location>
        <begin position="307"/>
        <end position="324"/>
    </location>
</feature>
<dbReference type="EMBL" id="LHQR01000013">
    <property type="protein sequence ID" value="KXG54376.1"/>
    <property type="molecule type" value="Genomic_DNA"/>
</dbReference>
<dbReference type="Pfam" id="PF16893">
    <property type="entry name" value="fn3_2"/>
    <property type="match status" value="1"/>
</dbReference>
<dbReference type="CDD" id="cd00063">
    <property type="entry name" value="FN3"/>
    <property type="match status" value="1"/>
</dbReference>
<organism evidence="4 5">
    <name type="scientific">Penicillium patulum</name>
    <name type="common">Penicillium griseofulvum</name>
    <dbReference type="NCBI Taxonomy" id="5078"/>
    <lineage>
        <taxon>Eukaryota</taxon>
        <taxon>Fungi</taxon>
        <taxon>Dikarya</taxon>
        <taxon>Ascomycota</taxon>
        <taxon>Pezizomycotina</taxon>
        <taxon>Eurotiomycetes</taxon>
        <taxon>Eurotiomycetidae</taxon>
        <taxon>Eurotiales</taxon>
        <taxon>Aspergillaceae</taxon>
        <taxon>Penicillium</taxon>
    </lineage>
</organism>
<dbReference type="InterPro" id="IPR052827">
    <property type="entry name" value="CHS_Export/Cell_Fusion_Reg"/>
</dbReference>
<dbReference type="OrthoDB" id="245697at2759"/>
<dbReference type="SMART" id="SM00292">
    <property type="entry name" value="BRCT"/>
    <property type="match status" value="1"/>
</dbReference>
<dbReference type="Pfam" id="PF12738">
    <property type="entry name" value="PTCB-BRCT"/>
    <property type="match status" value="1"/>
</dbReference>
<name>A0A135LZI7_PENPA</name>
<dbReference type="Gene3D" id="3.40.50.10190">
    <property type="entry name" value="BRCT domain"/>
    <property type="match status" value="1"/>
</dbReference>
<dbReference type="GeneID" id="63710534"/>
<dbReference type="FunFam" id="3.40.50.10190:FF:000088">
    <property type="entry name" value="Chitin biosynthesis protein (Chs5), putative"/>
    <property type="match status" value="1"/>
</dbReference>
<sequence>MLVSLTVGKVDAGVAVLLTQDNRLIEFPSVLLPNNISSGSIVDITVSRNHAAEAASASAFQSLQKRILNTYGVKAPSPPVLRLRNATQTSLVLEWDPIDLATASLKSLSLYRNGSKAGSIPRPLETRSTKISGLAIHSEYSFHLVLRTTAGTYQSEKLTCRTHKMTDLSGITVTTGILDPQQKEALGAALDRIGGKMIDTVRIDTTHFVCTEGRGAQWEKAVEMNIPVVVPEWVDACETEGTIAGVRGYYLNADPKARQLGVIHGSSHQRTTSTISSATANQGRPSTQPQRSPAQEPVPEEPPLTPFPGGETSSQPQAQAQTQEVGSQDDEDDLPPPPPPPKDEAEDANESTRNGEAEVTSTPEEKSEEPEAEVAGSDKETDKEQTLPQHRPEDDSESATTGDVKGKGKETEGDFNEVPL</sequence>
<dbReference type="SUPFAM" id="SSF49265">
    <property type="entry name" value="Fibronectin type III"/>
    <property type="match status" value="1"/>
</dbReference>
<dbReference type="CDD" id="cd13945">
    <property type="entry name" value="Chs5_N"/>
    <property type="match status" value="1"/>
</dbReference>
<dbReference type="PANTHER" id="PTHR47351">
    <property type="entry name" value="CHITIN BIOSYNTHESIS PROTEIN CHS5"/>
    <property type="match status" value="1"/>
</dbReference>
<evidence type="ECO:0000313" key="5">
    <source>
        <dbReference type="Proteomes" id="UP000070168"/>
    </source>
</evidence>
<dbReference type="PROSITE" id="PS50172">
    <property type="entry name" value="BRCT"/>
    <property type="match status" value="1"/>
</dbReference>
<feature type="domain" description="BRCT" evidence="2">
    <location>
        <begin position="163"/>
        <end position="251"/>
    </location>
</feature>
<dbReference type="GO" id="GO:0034044">
    <property type="term" value="C:exomer complex"/>
    <property type="evidence" value="ECO:0007669"/>
    <property type="project" value="TreeGrafter"/>
</dbReference>
<proteinExistence type="predicted"/>
<evidence type="ECO:0000313" key="4">
    <source>
        <dbReference type="EMBL" id="KXG54376.1"/>
    </source>
</evidence>
<dbReference type="InterPro" id="IPR001357">
    <property type="entry name" value="BRCT_dom"/>
</dbReference>
<evidence type="ECO:0000259" key="3">
    <source>
        <dbReference type="PROSITE" id="PS50853"/>
    </source>
</evidence>
<evidence type="ECO:0000259" key="2">
    <source>
        <dbReference type="PROSITE" id="PS50172"/>
    </source>
</evidence>
<gene>
    <name evidence="4" type="ORF">PGRI_075200</name>
</gene>
<dbReference type="GO" id="GO:0000747">
    <property type="term" value="P:conjugation with cellular fusion"/>
    <property type="evidence" value="ECO:0007669"/>
    <property type="project" value="TreeGrafter"/>
</dbReference>
<dbReference type="InterPro" id="IPR013783">
    <property type="entry name" value="Ig-like_fold"/>
</dbReference>
<feature type="domain" description="Fibronectin type-III" evidence="3">
    <location>
        <begin position="75"/>
        <end position="169"/>
    </location>
</feature>
<feature type="region of interest" description="Disordered" evidence="1">
    <location>
        <begin position="264"/>
        <end position="420"/>
    </location>
</feature>
<evidence type="ECO:0000256" key="1">
    <source>
        <dbReference type="SAM" id="MobiDB-lite"/>
    </source>
</evidence>
<dbReference type="InterPro" id="IPR031669">
    <property type="entry name" value="Fn3_2"/>
</dbReference>
<dbReference type="RefSeq" id="XP_040652911.1">
    <property type="nucleotide sequence ID" value="XM_040795234.1"/>
</dbReference>
<dbReference type="CDD" id="cd17742">
    <property type="entry name" value="BRCT_CHS5_like"/>
    <property type="match status" value="1"/>
</dbReference>
<dbReference type="OMA" id="CETEGTI"/>
<dbReference type="Pfam" id="PF16892">
    <property type="entry name" value="CHS5_N"/>
    <property type="match status" value="1"/>
</dbReference>
<dbReference type="FunFam" id="2.60.40.10:FF:000453">
    <property type="entry name" value="Chitin biosynthesis protein CHS5"/>
    <property type="match status" value="1"/>
</dbReference>
<dbReference type="InterPro" id="IPR036116">
    <property type="entry name" value="FN3_sf"/>
</dbReference>
<dbReference type="GO" id="GO:0006893">
    <property type="term" value="P:Golgi to plasma membrane transport"/>
    <property type="evidence" value="ECO:0007669"/>
    <property type="project" value="TreeGrafter"/>
</dbReference>
<protein>
    <submittedName>
        <fullName evidence="4">Fibronectin, type III</fullName>
    </submittedName>
</protein>
<dbReference type="PANTHER" id="PTHR47351:SF1">
    <property type="entry name" value="CHITIN BIOSYNTHESIS PROTEIN CHS5"/>
    <property type="match status" value="1"/>
</dbReference>
<dbReference type="GO" id="GO:0005802">
    <property type="term" value="C:trans-Golgi network"/>
    <property type="evidence" value="ECO:0007669"/>
    <property type="project" value="TreeGrafter"/>
</dbReference>
<feature type="compositionally biased region" description="Basic and acidic residues" evidence="1">
    <location>
        <begin position="376"/>
        <end position="393"/>
    </location>
</feature>
<keyword evidence="5" id="KW-1185">Reference proteome</keyword>
<dbReference type="SUPFAM" id="SSF52113">
    <property type="entry name" value="BRCT domain"/>
    <property type="match status" value="1"/>
</dbReference>
<reference evidence="4 5" key="1">
    <citation type="journal article" date="2016" name="BMC Genomics">
        <title>Genome sequencing and secondary metabolism of the postharvest pathogen Penicillium griseofulvum.</title>
        <authorList>
            <person name="Banani H."/>
            <person name="Marcet-Houben M."/>
            <person name="Ballester A.R."/>
            <person name="Abbruscato P."/>
            <person name="Gonzalez-Candelas L."/>
            <person name="Gabaldon T."/>
            <person name="Spadaro D."/>
        </authorList>
    </citation>
    <scope>NUCLEOTIDE SEQUENCE [LARGE SCALE GENOMIC DNA]</scope>
    <source>
        <strain evidence="4 5">PG3</strain>
    </source>
</reference>
<dbReference type="STRING" id="5078.A0A135LZI7"/>
<dbReference type="Proteomes" id="UP000070168">
    <property type="component" value="Unassembled WGS sequence"/>
</dbReference>
<dbReference type="AlphaFoldDB" id="A0A135LZI7"/>
<dbReference type="Gene3D" id="6.20.120.50">
    <property type="match status" value="1"/>
</dbReference>
<accession>A0A135LZI7</accession>
<dbReference type="InterPro" id="IPR036420">
    <property type="entry name" value="BRCT_dom_sf"/>
</dbReference>
<dbReference type="InterPro" id="IPR003961">
    <property type="entry name" value="FN3_dom"/>
</dbReference>
<dbReference type="InterPro" id="IPR031673">
    <property type="entry name" value="Chs5_N"/>
</dbReference>
<dbReference type="PROSITE" id="PS50853">
    <property type="entry name" value="FN3"/>
    <property type="match status" value="1"/>
</dbReference>
<dbReference type="GO" id="GO:0046983">
    <property type="term" value="F:protein dimerization activity"/>
    <property type="evidence" value="ECO:0007669"/>
    <property type="project" value="InterPro"/>
</dbReference>
<dbReference type="Gene3D" id="2.60.40.10">
    <property type="entry name" value="Immunoglobulins"/>
    <property type="match status" value="1"/>
</dbReference>